<evidence type="ECO:0000256" key="5">
    <source>
        <dbReference type="PIRSR" id="PIRSR036979-1"/>
    </source>
</evidence>
<proteinExistence type="inferred from homology"/>
<dbReference type="GO" id="GO:0006547">
    <property type="term" value="P:L-histidine metabolic process"/>
    <property type="evidence" value="ECO:0007669"/>
    <property type="project" value="UniProtKB-KW"/>
</dbReference>
<dbReference type="PIRSF" id="PIRSF036979">
    <property type="entry name" value="Arginase"/>
    <property type="match status" value="1"/>
</dbReference>
<comment type="cofactor">
    <cofactor evidence="5">
        <name>Mn(2+)</name>
        <dbReference type="ChEBI" id="CHEBI:29035"/>
    </cofactor>
    <text evidence="5">Binds 2 manganese ions per subunit.</text>
</comment>
<dbReference type="PROSITE" id="PS51409">
    <property type="entry name" value="ARGINASE_2"/>
    <property type="match status" value="1"/>
</dbReference>
<evidence type="ECO:0008006" key="10">
    <source>
        <dbReference type="Google" id="ProtNLM"/>
    </source>
</evidence>
<dbReference type="InterPro" id="IPR020855">
    <property type="entry name" value="Ureohydrolase_Mn_BS"/>
</dbReference>
<dbReference type="GO" id="GO:0008783">
    <property type="term" value="F:agmatinase activity"/>
    <property type="evidence" value="ECO:0007669"/>
    <property type="project" value="TreeGrafter"/>
</dbReference>
<sequence>MPDARVILVGFPSDAGVARNGGRPGASGGPAAIRDALYKMTPDARSPEAFAALLERTVDAGDIAVSGDVEADQHALADTIAPWVGEKTVIVLGGGHETAYGHLLGYCQAQRDVHVLNWDAHADVREVGASGAHSGSPFRQALEHPSGHVRSYSVAGLHPWRVAAAHADWIRARGGRIAWGADLDRAAIDAFIHPTPRPAMASFDIDAVAAPEAPGVSAPGVGGLSPRLWLHAAEACGRARGVGSFEVVEANPRLDQDGRTATLAALTVWHILRGLAAR</sequence>
<feature type="binding site" evidence="5">
    <location>
        <position position="96"/>
    </location>
    <ligand>
        <name>Mn(2+)</name>
        <dbReference type="ChEBI" id="CHEBI:29035"/>
        <label>1</label>
    </ligand>
</feature>
<dbReference type="InParanoid" id="A0A259TZ07"/>
<organism evidence="8 9">
    <name type="scientific">Rubricoccus marinus</name>
    <dbReference type="NCBI Taxonomy" id="716817"/>
    <lineage>
        <taxon>Bacteria</taxon>
        <taxon>Pseudomonadati</taxon>
        <taxon>Rhodothermota</taxon>
        <taxon>Rhodothermia</taxon>
        <taxon>Rhodothermales</taxon>
        <taxon>Rubricoccaceae</taxon>
        <taxon>Rubricoccus</taxon>
    </lineage>
</organism>
<dbReference type="AlphaFoldDB" id="A0A259TZ07"/>
<evidence type="ECO:0000256" key="7">
    <source>
        <dbReference type="RuleBase" id="RU003684"/>
    </source>
</evidence>
<accession>A0A259TZ07</accession>
<dbReference type="InterPro" id="IPR023696">
    <property type="entry name" value="Ureohydrolase_dom_sf"/>
</dbReference>
<evidence type="ECO:0000256" key="2">
    <source>
        <dbReference type="ARBA" id="ARBA00022801"/>
    </source>
</evidence>
<keyword evidence="1 5" id="KW-0479">Metal-binding</keyword>
<keyword evidence="3" id="KW-0369">Histidine metabolism</keyword>
<keyword evidence="2 7" id="KW-0378">Hydrolase</keyword>
<comment type="similarity">
    <text evidence="6 7">Belongs to the arginase family.</text>
</comment>
<evidence type="ECO:0000256" key="1">
    <source>
        <dbReference type="ARBA" id="ARBA00022723"/>
    </source>
</evidence>
<gene>
    <name evidence="8" type="ORF">BSZ36_07340</name>
</gene>
<feature type="binding site" evidence="5">
    <location>
        <position position="123"/>
    </location>
    <ligand>
        <name>Mn(2+)</name>
        <dbReference type="ChEBI" id="CHEBI:29035"/>
        <label>1</label>
    </ligand>
</feature>
<dbReference type="EMBL" id="MQWB01000001">
    <property type="protein sequence ID" value="OZC02804.1"/>
    <property type="molecule type" value="Genomic_DNA"/>
</dbReference>
<dbReference type="PROSITE" id="PS01053">
    <property type="entry name" value="ARGINASE_1"/>
    <property type="match status" value="1"/>
</dbReference>
<evidence type="ECO:0000313" key="8">
    <source>
        <dbReference type="EMBL" id="OZC02804.1"/>
    </source>
</evidence>
<dbReference type="GO" id="GO:0046872">
    <property type="term" value="F:metal ion binding"/>
    <property type="evidence" value="ECO:0007669"/>
    <property type="project" value="UniProtKB-KW"/>
</dbReference>
<feature type="binding site" evidence="5">
    <location>
        <position position="119"/>
    </location>
    <ligand>
        <name>Mn(2+)</name>
        <dbReference type="ChEBI" id="CHEBI:29035"/>
        <label>1</label>
    </ligand>
</feature>
<feature type="binding site" evidence="5">
    <location>
        <position position="206"/>
    </location>
    <ligand>
        <name>Mn(2+)</name>
        <dbReference type="ChEBI" id="CHEBI:29035"/>
        <label>1</label>
    </ligand>
</feature>
<name>A0A259TZ07_9BACT</name>
<comment type="caution">
    <text evidence="8">The sequence shown here is derived from an EMBL/GenBank/DDBJ whole genome shotgun (WGS) entry which is preliminary data.</text>
</comment>
<dbReference type="GO" id="GO:0033389">
    <property type="term" value="P:putrescine biosynthetic process from arginine, via agmatine"/>
    <property type="evidence" value="ECO:0007669"/>
    <property type="project" value="TreeGrafter"/>
</dbReference>
<protein>
    <recommendedName>
        <fullName evidence="10">Arginase</fullName>
    </recommendedName>
</protein>
<dbReference type="CDD" id="cd09988">
    <property type="entry name" value="Formimidoylglutamase"/>
    <property type="match status" value="1"/>
</dbReference>
<evidence type="ECO:0000256" key="3">
    <source>
        <dbReference type="ARBA" id="ARBA00022808"/>
    </source>
</evidence>
<dbReference type="FunCoup" id="A0A259TZ07">
    <property type="interactions" value="404"/>
</dbReference>
<keyword evidence="9" id="KW-1185">Reference proteome</keyword>
<evidence type="ECO:0000313" key="9">
    <source>
        <dbReference type="Proteomes" id="UP000216446"/>
    </source>
</evidence>
<dbReference type="PANTHER" id="PTHR11358">
    <property type="entry name" value="ARGINASE/AGMATINASE"/>
    <property type="match status" value="1"/>
</dbReference>
<feature type="binding site" evidence="5">
    <location>
        <position position="121"/>
    </location>
    <ligand>
        <name>Mn(2+)</name>
        <dbReference type="ChEBI" id="CHEBI:29035"/>
        <label>1</label>
    </ligand>
</feature>
<feature type="binding site" evidence="5">
    <location>
        <position position="204"/>
    </location>
    <ligand>
        <name>Mn(2+)</name>
        <dbReference type="ChEBI" id="CHEBI:29035"/>
        <label>1</label>
    </ligand>
</feature>
<dbReference type="PANTHER" id="PTHR11358:SF35">
    <property type="entry name" value="FORMIMIDOYLGLUTAMASE"/>
    <property type="match status" value="1"/>
</dbReference>
<dbReference type="InterPro" id="IPR006035">
    <property type="entry name" value="Ureohydrolase"/>
</dbReference>
<reference evidence="8 9" key="1">
    <citation type="submission" date="2016-11" db="EMBL/GenBank/DDBJ databases">
        <title>Study of marine rhodopsin-containing bacteria.</title>
        <authorList>
            <person name="Yoshizawa S."/>
            <person name="Kumagai Y."/>
            <person name="Kogure K."/>
        </authorList>
    </citation>
    <scope>NUCLEOTIDE SEQUENCE [LARGE SCALE GENOMIC DNA]</scope>
    <source>
        <strain evidence="8 9">SG-29</strain>
    </source>
</reference>
<keyword evidence="4 5" id="KW-0464">Manganese</keyword>
<evidence type="ECO:0000256" key="6">
    <source>
        <dbReference type="PROSITE-ProRule" id="PRU00742"/>
    </source>
</evidence>
<evidence type="ECO:0000256" key="4">
    <source>
        <dbReference type="ARBA" id="ARBA00023211"/>
    </source>
</evidence>
<dbReference type="Gene3D" id="3.40.800.10">
    <property type="entry name" value="Ureohydrolase domain"/>
    <property type="match status" value="1"/>
</dbReference>
<dbReference type="SUPFAM" id="SSF52768">
    <property type="entry name" value="Arginase/deacetylase"/>
    <property type="match status" value="1"/>
</dbReference>
<dbReference type="Pfam" id="PF00491">
    <property type="entry name" value="Arginase"/>
    <property type="match status" value="1"/>
</dbReference>
<dbReference type="Proteomes" id="UP000216446">
    <property type="component" value="Unassembled WGS sequence"/>
</dbReference>